<keyword evidence="2" id="KW-0808">Transferase</keyword>
<dbReference type="InterPro" id="IPR000595">
    <property type="entry name" value="cNMP-bd_dom"/>
</dbReference>
<evidence type="ECO:0000313" key="7">
    <source>
        <dbReference type="EMBL" id="MFC5550089.1"/>
    </source>
</evidence>
<evidence type="ECO:0000256" key="3">
    <source>
        <dbReference type="ARBA" id="ARBA00022741"/>
    </source>
</evidence>
<evidence type="ECO:0000259" key="6">
    <source>
        <dbReference type="PROSITE" id="PS50042"/>
    </source>
</evidence>
<dbReference type="GO" id="GO:0016301">
    <property type="term" value="F:kinase activity"/>
    <property type="evidence" value="ECO:0007669"/>
    <property type="project" value="UniProtKB-KW"/>
</dbReference>
<comment type="caution">
    <text evidence="7">The sequence shown here is derived from an EMBL/GenBank/DDBJ whole genome shotgun (WGS) entry which is preliminary data.</text>
</comment>
<gene>
    <name evidence="7" type="ORF">ACFPO9_16365</name>
</gene>
<sequence>MNKPASTTVVFGEALVDEFPTEQVVGGAPFNVARHLAAFMEPALMITRIGRDRNGQAVRGEFERFAMSDAGLQLDPMEETGRVVVERNGQEHRFRILPRQAYDFIDAGAATASLAKVEAGLVYFGTLAQRGEGSRAALAAVLEASPASRYLDLNLRPDQVEEATVTRSLSAADIVKVNEEELQALFQWYFQIGPDDAALSTEEVHAACRALMDRFGLETLIVTLGHRGSVVFLADGGTIATRDTPAPPFVIDTVGAGDAFSAIFLLGRARGWPLALTLARANEFAGAICAVAGAVPRDLNFYDKWVNRWREGTPAAAFTSR</sequence>
<proteinExistence type="inferred from homology"/>
<feature type="domain" description="Cyclic nucleotide-binding" evidence="6">
    <location>
        <begin position="221"/>
        <end position="278"/>
    </location>
</feature>
<name>A0ABW0S0R4_9BURK</name>
<dbReference type="InterPro" id="IPR050306">
    <property type="entry name" value="PfkB_Carbo_kinase"/>
</dbReference>
<evidence type="ECO:0000256" key="5">
    <source>
        <dbReference type="ARBA" id="ARBA00022840"/>
    </source>
</evidence>
<dbReference type="PROSITE" id="PS50042">
    <property type="entry name" value="CNMP_BINDING_3"/>
    <property type="match status" value="1"/>
</dbReference>
<comment type="similarity">
    <text evidence="1">Belongs to the carbohydrate kinase PfkB family.</text>
</comment>
<evidence type="ECO:0000256" key="4">
    <source>
        <dbReference type="ARBA" id="ARBA00022777"/>
    </source>
</evidence>
<keyword evidence="4 7" id="KW-0418">Kinase</keyword>
<evidence type="ECO:0000256" key="1">
    <source>
        <dbReference type="ARBA" id="ARBA00010688"/>
    </source>
</evidence>
<keyword evidence="5" id="KW-0067">ATP-binding</keyword>
<dbReference type="PANTHER" id="PTHR43085:SF1">
    <property type="entry name" value="PSEUDOURIDINE KINASE-RELATED"/>
    <property type="match status" value="1"/>
</dbReference>
<dbReference type="SUPFAM" id="SSF53613">
    <property type="entry name" value="Ribokinase-like"/>
    <property type="match status" value="1"/>
</dbReference>
<dbReference type="Pfam" id="PF00294">
    <property type="entry name" value="PfkB"/>
    <property type="match status" value="1"/>
</dbReference>
<keyword evidence="8" id="KW-1185">Reference proteome</keyword>
<dbReference type="InterPro" id="IPR011611">
    <property type="entry name" value="PfkB_dom"/>
</dbReference>
<dbReference type="RefSeq" id="WP_379772197.1">
    <property type="nucleotide sequence ID" value="NZ_JBHSMZ010000012.1"/>
</dbReference>
<reference evidence="8" key="1">
    <citation type="journal article" date="2019" name="Int. J. Syst. Evol. Microbiol.">
        <title>The Global Catalogue of Microorganisms (GCM) 10K type strain sequencing project: providing services to taxonomists for standard genome sequencing and annotation.</title>
        <authorList>
            <consortium name="The Broad Institute Genomics Platform"/>
            <consortium name="The Broad Institute Genome Sequencing Center for Infectious Disease"/>
            <person name="Wu L."/>
            <person name="Ma J."/>
        </authorList>
    </citation>
    <scope>NUCLEOTIDE SEQUENCE [LARGE SCALE GENOMIC DNA]</scope>
    <source>
        <strain evidence="8">CGMCC 4.5798</strain>
    </source>
</reference>
<organism evidence="7 8">
    <name type="scientific">Massilia aerilata</name>
    <dbReference type="NCBI Taxonomy" id="453817"/>
    <lineage>
        <taxon>Bacteria</taxon>
        <taxon>Pseudomonadati</taxon>
        <taxon>Pseudomonadota</taxon>
        <taxon>Betaproteobacteria</taxon>
        <taxon>Burkholderiales</taxon>
        <taxon>Oxalobacteraceae</taxon>
        <taxon>Telluria group</taxon>
        <taxon>Massilia</taxon>
    </lineage>
</organism>
<evidence type="ECO:0000256" key="2">
    <source>
        <dbReference type="ARBA" id="ARBA00022679"/>
    </source>
</evidence>
<dbReference type="EMBL" id="JBHSMZ010000012">
    <property type="protein sequence ID" value="MFC5550089.1"/>
    <property type="molecule type" value="Genomic_DNA"/>
</dbReference>
<dbReference type="PANTHER" id="PTHR43085">
    <property type="entry name" value="HEXOKINASE FAMILY MEMBER"/>
    <property type="match status" value="1"/>
</dbReference>
<dbReference type="Gene3D" id="3.40.1190.20">
    <property type="match status" value="1"/>
</dbReference>
<dbReference type="InterPro" id="IPR029056">
    <property type="entry name" value="Ribokinase-like"/>
</dbReference>
<keyword evidence="3" id="KW-0547">Nucleotide-binding</keyword>
<protein>
    <submittedName>
        <fullName evidence="7">PfkB family carbohydrate kinase</fullName>
    </submittedName>
</protein>
<accession>A0ABW0S0R4</accession>
<dbReference type="Proteomes" id="UP001596086">
    <property type="component" value="Unassembled WGS sequence"/>
</dbReference>
<evidence type="ECO:0000313" key="8">
    <source>
        <dbReference type="Proteomes" id="UP001596086"/>
    </source>
</evidence>